<dbReference type="Pfam" id="PF23561">
    <property type="entry name" value="zf-C2H2_15"/>
    <property type="match status" value="1"/>
</dbReference>
<dbReference type="GO" id="GO:0005737">
    <property type="term" value="C:cytoplasm"/>
    <property type="evidence" value="ECO:0007669"/>
    <property type="project" value="UniProtKB-SubCell"/>
</dbReference>
<feature type="compositionally biased region" description="Polar residues" evidence="15">
    <location>
        <begin position="288"/>
        <end position="297"/>
    </location>
</feature>
<evidence type="ECO:0000256" key="14">
    <source>
        <dbReference type="PROSITE-ProRule" id="PRU00042"/>
    </source>
</evidence>
<dbReference type="InterPro" id="IPR036236">
    <property type="entry name" value="Znf_C2H2_sf"/>
</dbReference>
<dbReference type="PROSITE" id="PS00028">
    <property type="entry name" value="ZINC_FINGER_C2H2_1"/>
    <property type="match status" value="4"/>
</dbReference>
<feature type="compositionally biased region" description="Low complexity" evidence="15">
    <location>
        <begin position="216"/>
        <end position="230"/>
    </location>
</feature>
<dbReference type="InterPro" id="IPR013087">
    <property type="entry name" value="Znf_C2H2_type"/>
</dbReference>
<proteinExistence type="inferred from homology"/>
<name>A0A851QVW9_TYCCO</name>
<dbReference type="PROSITE" id="PS50157">
    <property type="entry name" value="ZINC_FINGER_C2H2_2"/>
    <property type="match status" value="5"/>
</dbReference>
<feature type="compositionally biased region" description="Polar residues" evidence="15">
    <location>
        <begin position="592"/>
        <end position="610"/>
    </location>
</feature>
<dbReference type="FunFam" id="3.30.160.60:FF:000019">
    <property type="entry name" value="GLI family zinc finger 3"/>
    <property type="match status" value="1"/>
</dbReference>
<dbReference type="AlphaFoldDB" id="A0A851QVW9"/>
<evidence type="ECO:0000256" key="1">
    <source>
        <dbReference type="ARBA" id="ARBA00004123"/>
    </source>
</evidence>
<gene>
    <name evidence="17" type="primary">Glis1</name>
    <name evidence="17" type="ORF">CERCOR_R03499</name>
</gene>
<dbReference type="Gene3D" id="3.30.160.60">
    <property type="entry name" value="Classic Zinc Finger"/>
    <property type="match status" value="5"/>
</dbReference>
<keyword evidence="11" id="KW-0238">DNA-binding</keyword>
<dbReference type="FunFam" id="3.30.160.60:FF:000031">
    <property type="entry name" value="GLI family zinc finger 3"/>
    <property type="match status" value="1"/>
</dbReference>
<sequence length="728" mass="80030">VNGGYNHCSLISEKKNMMDMEMTSGSVPVCRQGLFLHTGNSLMREHALSRERLLHVGQLNLFQDSVDSAAPCLNGSHPAQHIKQECPSDYKVLSEASTHRRITEGMELRASGGLHPELDLMNNSFTNSLSSYLFNNEHNSSLGPLSLGTPQHSARLQTSNLKKRCISVVPSSAEGIDITAIIRTSQTSLVTCVNGLRTNSAGISSHPVEISHHSAQKSSQPQSCSQPGNPCSIPSPPACLKVSFLKQEPADDYSSTADLFRHHQGLPPPYHLHQQLSQTPGTLPHLTPSMSPKSLQPSDGDEQELSSGKQVCQWIDCSATYDQQDELVRHIEKTHIDQRKGEDFTCFWAGCVRRYKPFNARYKLLIHMRVHSGEKPNKCMFEGCNKAFSRLENLKIHLRSHTGEKPYLCQHPGCQKAFSNSSDRAKHQRTHLDTKPYACQIPGCSKRYTDPSSLRKHVKAHSAKEQQVRKKLKSCTDIEQDVLSECLAIQQLHTSSQHILDGKCGRSVGPHDLITGMYSGSSTNHNGPSPAVLPPPHDIPSRHLPLDSALSSPHQHQPPLESARDGLAPNVISPLVSPLKALVPPSLLQKHGSPSSHSQSPNGQQFSGIPNTPYAPFPNQSVQQGSQGYQGSFHSIQNCFHYGDCYRTMDQSVSSDVLTGESHCFNPLRQNGYHILNAPLASTGYEGISEAQCVSEDMVSSGTDENGFFQNSAFDHCLNHIPSIYTDT</sequence>
<evidence type="ECO:0000256" key="2">
    <source>
        <dbReference type="ARBA" id="ARBA00004496"/>
    </source>
</evidence>
<feature type="region of interest" description="Disordered" evidence="15">
    <location>
        <begin position="207"/>
        <end position="230"/>
    </location>
</feature>
<evidence type="ECO:0000256" key="9">
    <source>
        <dbReference type="ARBA" id="ARBA00022833"/>
    </source>
</evidence>
<keyword evidence="6" id="KW-0479">Metal-binding</keyword>
<evidence type="ECO:0000256" key="10">
    <source>
        <dbReference type="ARBA" id="ARBA00023015"/>
    </source>
</evidence>
<comment type="caution">
    <text evidence="17">The sequence shown here is derived from an EMBL/GenBank/DDBJ whole genome shotgun (WGS) entry which is preliminary data.</text>
</comment>
<dbReference type="PANTHER" id="PTHR45718:SF3">
    <property type="entry name" value="ZINC FINGER PROTEIN GLIS1"/>
    <property type="match status" value="1"/>
</dbReference>
<dbReference type="EMBL" id="WBND01000242">
    <property type="protein sequence ID" value="NXC83923.1"/>
    <property type="molecule type" value="Genomic_DNA"/>
</dbReference>
<dbReference type="FunFam" id="3.30.160.60:FF:000048">
    <property type="entry name" value="GLI family zinc finger 3"/>
    <property type="match status" value="1"/>
</dbReference>
<feature type="region of interest" description="Disordered" evidence="15">
    <location>
        <begin position="516"/>
        <end position="567"/>
    </location>
</feature>
<keyword evidence="9" id="KW-0862">Zinc</keyword>
<evidence type="ECO:0000256" key="7">
    <source>
        <dbReference type="ARBA" id="ARBA00022737"/>
    </source>
</evidence>
<evidence type="ECO:0000256" key="5">
    <source>
        <dbReference type="ARBA" id="ARBA00022491"/>
    </source>
</evidence>
<dbReference type="Pfam" id="PF21816">
    <property type="entry name" value="Zap1_zf1"/>
    <property type="match status" value="1"/>
</dbReference>
<dbReference type="Proteomes" id="UP000631545">
    <property type="component" value="Unassembled WGS sequence"/>
</dbReference>
<keyword evidence="18" id="KW-1185">Reference proteome</keyword>
<keyword evidence="8 14" id="KW-0863">Zinc-finger</keyword>
<evidence type="ECO:0000256" key="15">
    <source>
        <dbReference type="SAM" id="MobiDB-lite"/>
    </source>
</evidence>
<feature type="domain" description="C2H2-type" evidence="16">
    <location>
        <begin position="407"/>
        <end position="436"/>
    </location>
</feature>
<dbReference type="GO" id="GO:0000981">
    <property type="term" value="F:DNA-binding transcription factor activity, RNA polymerase II-specific"/>
    <property type="evidence" value="ECO:0007669"/>
    <property type="project" value="TreeGrafter"/>
</dbReference>
<keyword evidence="7" id="KW-0677">Repeat</keyword>
<keyword evidence="5" id="KW-0678">Repressor</keyword>
<dbReference type="InterPro" id="IPR048420">
    <property type="entry name" value="Zap1-like_Znf1"/>
</dbReference>
<reference evidence="17" key="1">
    <citation type="submission" date="2019-09" db="EMBL/GenBank/DDBJ databases">
        <title>Bird 10,000 Genomes (B10K) Project - Family phase.</title>
        <authorList>
            <person name="Zhang G."/>
        </authorList>
    </citation>
    <scope>NUCLEOTIDE SEQUENCE</scope>
    <source>
        <strain evidence="17">OUT-0024</strain>
        <tissue evidence="17">Muscle</tissue>
    </source>
</reference>
<dbReference type="GO" id="GO:0005634">
    <property type="term" value="C:nucleus"/>
    <property type="evidence" value="ECO:0007669"/>
    <property type="project" value="UniProtKB-SubCell"/>
</dbReference>
<evidence type="ECO:0000256" key="11">
    <source>
        <dbReference type="ARBA" id="ARBA00023125"/>
    </source>
</evidence>
<dbReference type="FunFam" id="3.30.160.60:FF:000036">
    <property type="entry name" value="GLI family zinc finger 3"/>
    <property type="match status" value="1"/>
</dbReference>
<protein>
    <submittedName>
        <fullName evidence="17">GLIS1 protein</fullName>
    </submittedName>
</protein>
<dbReference type="GO" id="GO:0008270">
    <property type="term" value="F:zinc ion binding"/>
    <property type="evidence" value="ECO:0007669"/>
    <property type="project" value="UniProtKB-KW"/>
</dbReference>
<feature type="region of interest" description="Disordered" evidence="15">
    <location>
        <begin position="267"/>
        <end position="304"/>
    </location>
</feature>
<feature type="non-terminal residue" evidence="17">
    <location>
        <position position="1"/>
    </location>
</feature>
<evidence type="ECO:0000256" key="13">
    <source>
        <dbReference type="ARBA" id="ARBA00023242"/>
    </source>
</evidence>
<dbReference type="SMART" id="SM00355">
    <property type="entry name" value="ZnF_C2H2"/>
    <property type="match status" value="5"/>
</dbReference>
<keyword evidence="13" id="KW-0539">Nucleus</keyword>
<evidence type="ECO:0000313" key="18">
    <source>
        <dbReference type="Proteomes" id="UP000631545"/>
    </source>
</evidence>
<dbReference type="InterPro" id="IPR056436">
    <property type="entry name" value="Znf-C2H2_ZIC1-5/GLI1-3-like"/>
</dbReference>
<organism evidence="17 18">
    <name type="scientific">Tychaedon coryphoeus</name>
    <name type="common">Karoo scrub-robin</name>
    <name type="synonym">Erythropygia coryphaeus</name>
    <dbReference type="NCBI Taxonomy" id="614051"/>
    <lineage>
        <taxon>Eukaryota</taxon>
        <taxon>Metazoa</taxon>
        <taxon>Chordata</taxon>
        <taxon>Craniata</taxon>
        <taxon>Vertebrata</taxon>
        <taxon>Euteleostomi</taxon>
        <taxon>Archelosauria</taxon>
        <taxon>Archosauria</taxon>
        <taxon>Dinosauria</taxon>
        <taxon>Saurischia</taxon>
        <taxon>Theropoda</taxon>
        <taxon>Coelurosauria</taxon>
        <taxon>Aves</taxon>
        <taxon>Neognathae</taxon>
        <taxon>Neoaves</taxon>
        <taxon>Telluraves</taxon>
        <taxon>Australaves</taxon>
        <taxon>Passeriformes</taxon>
        <taxon>Muscicapidae</taxon>
        <taxon>Cercotrichas</taxon>
    </lineage>
</organism>
<accession>A0A851QVW9</accession>
<feature type="domain" description="C2H2-type" evidence="16">
    <location>
        <begin position="377"/>
        <end position="406"/>
    </location>
</feature>
<dbReference type="InterPro" id="IPR043359">
    <property type="entry name" value="GLI-like"/>
</dbReference>
<comment type="similarity">
    <text evidence="3">Belongs to the GLI C2H2-type zinc-finger protein family.</text>
</comment>
<feature type="domain" description="C2H2-type" evidence="16">
    <location>
        <begin position="344"/>
        <end position="376"/>
    </location>
</feature>
<evidence type="ECO:0000256" key="3">
    <source>
        <dbReference type="ARBA" id="ARBA00010831"/>
    </source>
</evidence>
<feature type="region of interest" description="Disordered" evidence="15">
    <location>
        <begin position="586"/>
        <end position="629"/>
    </location>
</feature>
<dbReference type="Pfam" id="PF00096">
    <property type="entry name" value="zf-C2H2"/>
    <property type="match status" value="3"/>
</dbReference>
<feature type="compositionally biased region" description="Low complexity" evidence="15">
    <location>
        <begin position="620"/>
        <end position="629"/>
    </location>
</feature>
<evidence type="ECO:0000256" key="12">
    <source>
        <dbReference type="ARBA" id="ARBA00023163"/>
    </source>
</evidence>
<keyword evidence="4" id="KW-0963">Cytoplasm</keyword>
<dbReference type="SUPFAM" id="SSF57667">
    <property type="entry name" value="beta-beta-alpha zinc fingers"/>
    <property type="match status" value="3"/>
</dbReference>
<dbReference type="GO" id="GO:0000978">
    <property type="term" value="F:RNA polymerase II cis-regulatory region sequence-specific DNA binding"/>
    <property type="evidence" value="ECO:0007669"/>
    <property type="project" value="TreeGrafter"/>
</dbReference>
<keyword evidence="12" id="KW-0804">Transcription</keyword>
<evidence type="ECO:0000256" key="6">
    <source>
        <dbReference type="ARBA" id="ARBA00022723"/>
    </source>
</evidence>
<feature type="domain" description="C2H2-type" evidence="16">
    <location>
        <begin position="310"/>
        <end position="340"/>
    </location>
</feature>
<feature type="compositionally biased region" description="Polar residues" evidence="15">
    <location>
        <begin position="518"/>
        <end position="527"/>
    </location>
</feature>
<evidence type="ECO:0000259" key="16">
    <source>
        <dbReference type="PROSITE" id="PS50157"/>
    </source>
</evidence>
<feature type="non-terminal residue" evidence="17">
    <location>
        <position position="728"/>
    </location>
</feature>
<keyword evidence="10" id="KW-0805">Transcription regulation</keyword>
<feature type="domain" description="C2H2-type" evidence="16">
    <location>
        <begin position="437"/>
        <end position="466"/>
    </location>
</feature>
<dbReference type="FunFam" id="3.30.160.60:FF:000453">
    <property type="entry name" value="GLIS family zinc finger 3"/>
    <property type="match status" value="1"/>
</dbReference>
<dbReference type="PANTHER" id="PTHR45718">
    <property type="entry name" value="TRANSCRIPTIONAL ACTIVATOR CUBITUS INTERRUPTUS"/>
    <property type="match status" value="1"/>
</dbReference>
<evidence type="ECO:0000313" key="17">
    <source>
        <dbReference type="EMBL" id="NXC83923.1"/>
    </source>
</evidence>
<comment type="subcellular location">
    <subcellularLocation>
        <location evidence="2">Cytoplasm</location>
    </subcellularLocation>
    <subcellularLocation>
        <location evidence="1">Nucleus</location>
    </subcellularLocation>
</comment>
<evidence type="ECO:0000256" key="8">
    <source>
        <dbReference type="ARBA" id="ARBA00022771"/>
    </source>
</evidence>
<evidence type="ECO:0000256" key="4">
    <source>
        <dbReference type="ARBA" id="ARBA00022490"/>
    </source>
</evidence>